<dbReference type="Proteomes" id="UP000029117">
    <property type="component" value="Unassembled WGS sequence"/>
</dbReference>
<evidence type="ECO:0008006" key="3">
    <source>
        <dbReference type="Google" id="ProtNLM"/>
    </source>
</evidence>
<dbReference type="AlphaFoldDB" id="A0AAW3DBK4"/>
<dbReference type="RefSeq" id="WP_035737053.1">
    <property type="nucleotide sequence ID" value="NZ_JACTRV010000004.1"/>
</dbReference>
<name>A0AAW3DBK4_9GAMM</name>
<evidence type="ECO:0000313" key="2">
    <source>
        <dbReference type="Proteomes" id="UP000029117"/>
    </source>
</evidence>
<dbReference type="EMBL" id="JOUE01000006">
    <property type="protein sequence ID" value="KFJ42522.1"/>
    <property type="molecule type" value="Genomic_DNA"/>
</dbReference>
<accession>A0AAW3DBK4</accession>
<reference evidence="1 2" key="1">
    <citation type="submission" date="2014-04" db="EMBL/GenBank/DDBJ databases">
        <authorList>
            <person name="Bishop-Lilly K.A."/>
            <person name="Broomall S.M."/>
            <person name="Chain P.S."/>
            <person name="Chertkov O."/>
            <person name="Coyne S.R."/>
            <person name="Daligault H.E."/>
            <person name="Davenport K.W."/>
            <person name="Erkkila T."/>
            <person name="Frey K.G."/>
            <person name="Gibbons H.S."/>
            <person name="Gu W."/>
            <person name="Jaissle J."/>
            <person name="Johnson S.L."/>
            <person name="Koroleva G.I."/>
            <person name="Ladner J.T."/>
            <person name="Lo C.-C."/>
            <person name="Minogue T.D."/>
            <person name="Munk C."/>
            <person name="Palacios G.F."/>
            <person name="Redden C.L."/>
            <person name="Rosenzweig C.N."/>
            <person name="Scholz M.B."/>
            <person name="Teshima H."/>
            <person name="Xu Y."/>
        </authorList>
    </citation>
    <scope>NUCLEOTIDE SEQUENCE [LARGE SCALE GENOMIC DNA]</scope>
    <source>
        <strain evidence="1 2">FAJ</strain>
    </source>
</reference>
<proteinExistence type="predicted"/>
<protein>
    <recommendedName>
        <fullName evidence="3">TnsE C-terminal domain-containing protein</fullName>
    </recommendedName>
</protein>
<organism evidence="1 2">
    <name type="scientific">Francisella philomiragia</name>
    <dbReference type="NCBI Taxonomy" id="28110"/>
    <lineage>
        <taxon>Bacteria</taxon>
        <taxon>Pseudomonadati</taxon>
        <taxon>Pseudomonadota</taxon>
        <taxon>Gammaproteobacteria</taxon>
        <taxon>Thiotrichales</taxon>
        <taxon>Francisellaceae</taxon>
        <taxon>Francisella</taxon>
    </lineage>
</organism>
<evidence type="ECO:0000313" key="1">
    <source>
        <dbReference type="EMBL" id="KFJ42522.1"/>
    </source>
</evidence>
<gene>
    <name evidence="1" type="ORF">DR78_751</name>
</gene>
<comment type="caution">
    <text evidence="1">The sequence shown here is derived from an EMBL/GenBank/DDBJ whole genome shotgun (WGS) entry which is preliminary data.</text>
</comment>
<sequence>MRQLNNKRELDFLPDDNKYRVIWTVEGFLKSGRSEPNIVLVFRYLNRGEIYGFEKYVVPYKYMCICIAGQVYKGRESIEIPLLTKDGKLEKISFCDNEVYYVEEASFQIDYNNPVHHYSTGLIDSKKYILPFEMLKPSVKRHFFPIEGSQTSQITQLISNDGKIIYVPTFEVFQKMLVPQNKEIQRKILVSHIDEITKEYLVLENCSKTDDNIYKVQFKKKHERLKEASKHFIACMRFDKQTERLVNKIFAYVQSNYDGNTSIMPEVEPYTDMDITARGIWLDENVFLVLNVKAIHLGEKIKLSEIHDDYTNNPSGNLRKSFNRQMNIHENDLPYDNLNDPGANAGLQKVISNVIVQTNISILNSFVEKESKGSVDKSFLDENDPVAVSFGDESNACGSKNTARCFDYEVSNADLDGGLVFIYETLLRLQRASYIDNVNCLSDRFEVKQGFYLNTFPKRLLPNRKNSWLLKDDGNLRRYLLARVTLNSGKDIVLFEIEKRKSNEAFCGIIFAELSDLFRKLNIFLEFVTKSSGRFRERLYGRLVDKETPINESYIFSHSFKDGRLGDILISKLKRYENE</sequence>